<keyword evidence="3" id="KW-1185">Reference proteome</keyword>
<organism evidence="2 3">
    <name type="scientific">Streptomyces djakartensis</name>
    <dbReference type="NCBI Taxonomy" id="68193"/>
    <lineage>
        <taxon>Bacteria</taxon>
        <taxon>Bacillati</taxon>
        <taxon>Actinomycetota</taxon>
        <taxon>Actinomycetes</taxon>
        <taxon>Kitasatosporales</taxon>
        <taxon>Streptomycetaceae</taxon>
        <taxon>Streptomyces</taxon>
    </lineage>
</organism>
<dbReference type="Proteomes" id="UP000653308">
    <property type="component" value="Unassembled WGS sequence"/>
</dbReference>
<feature type="region of interest" description="Disordered" evidence="1">
    <location>
        <begin position="49"/>
        <end position="72"/>
    </location>
</feature>
<dbReference type="EMBL" id="BMWE01000016">
    <property type="protein sequence ID" value="GGY37852.1"/>
    <property type="molecule type" value="Genomic_DNA"/>
</dbReference>
<gene>
    <name evidence="2" type="ORF">GCM10010384_51210</name>
</gene>
<evidence type="ECO:0000313" key="3">
    <source>
        <dbReference type="Proteomes" id="UP000653308"/>
    </source>
</evidence>
<reference evidence="3" key="1">
    <citation type="journal article" date="2019" name="Int. J. Syst. Evol. Microbiol.">
        <title>The Global Catalogue of Microorganisms (GCM) 10K type strain sequencing project: providing services to taxonomists for standard genome sequencing and annotation.</title>
        <authorList>
            <consortium name="The Broad Institute Genomics Platform"/>
            <consortium name="The Broad Institute Genome Sequencing Center for Infectious Disease"/>
            <person name="Wu L."/>
            <person name="Ma J."/>
        </authorList>
    </citation>
    <scope>NUCLEOTIDE SEQUENCE [LARGE SCALE GENOMIC DNA]</scope>
    <source>
        <strain evidence="3">JCM 4957</strain>
    </source>
</reference>
<protein>
    <submittedName>
        <fullName evidence="2">Uncharacterized protein</fullName>
    </submittedName>
</protein>
<proteinExistence type="predicted"/>
<name>A0ABQ3A973_9ACTN</name>
<accession>A0ABQ3A973</accession>
<evidence type="ECO:0000313" key="2">
    <source>
        <dbReference type="EMBL" id="GGY37852.1"/>
    </source>
</evidence>
<comment type="caution">
    <text evidence="2">The sequence shown here is derived from an EMBL/GenBank/DDBJ whole genome shotgun (WGS) entry which is preliminary data.</text>
</comment>
<sequence length="72" mass="7563">MLTTAIFCTQGWACVGAAAAVTEGRTAIAVALARIAADRRCKRVRFMIETPSRPGPSRPVAGEFPDGASENL</sequence>
<evidence type="ECO:0000256" key="1">
    <source>
        <dbReference type="SAM" id="MobiDB-lite"/>
    </source>
</evidence>